<dbReference type="InterPro" id="IPR015158">
    <property type="entry name" value="Bud22_dom"/>
</dbReference>
<evidence type="ECO:0000313" key="4">
    <source>
        <dbReference type="EMBL" id="CAL1713097.1"/>
    </source>
</evidence>
<proteinExistence type="predicted"/>
<feature type="region of interest" description="Disordered" evidence="2">
    <location>
        <begin position="162"/>
        <end position="440"/>
    </location>
</feature>
<feature type="compositionally biased region" description="Basic and acidic residues" evidence="2">
    <location>
        <begin position="400"/>
        <end position="418"/>
    </location>
</feature>
<dbReference type="PANTHER" id="PTHR23325">
    <property type="entry name" value="SERUM RESPONSE FACTOR-BINDING"/>
    <property type="match status" value="1"/>
</dbReference>
<feature type="compositionally biased region" description="Acidic residues" evidence="2">
    <location>
        <begin position="221"/>
        <end position="230"/>
    </location>
</feature>
<feature type="domain" description="Bud22" evidence="3">
    <location>
        <begin position="31"/>
        <end position="440"/>
    </location>
</feature>
<evidence type="ECO:0000259" key="3">
    <source>
        <dbReference type="Pfam" id="PF09073"/>
    </source>
</evidence>
<feature type="compositionally biased region" description="Basic residues" evidence="2">
    <location>
        <begin position="328"/>
        <end position="338"/>
    </location>
</feature>
<feature type="compositionally biased region" description="Basic and acidic residues" evidence="2">
    <location>
        <begin position="180"/>
        <end position="197"/>
    </location>
</feature>
<reference evidence="5" key="1">
    <citation type="submission" date="2024-04" db="EMBL/GenBank/DDBJ databases">
        <authorList>
            <person name="Shaw F."/>
            <person name="Minotto A."/>
        </authorList>
    </citation>
    <scope>NUCLEOTIDE SEQUENCE [LARGE SCALE GENOMIC DNA]</scope>
</reference>
<feature type="compositionally biased region" description="Polar residues" evidence="2">
    <location>
        <begin position="383"/>
        <end position="399"/>
    </location>
</feature>
<feature type="region of interest" description="Disordered" evidence="2">
    <location>
        <begin position="1"/>
        <end position="27"/>
    </location>
</feature>
<name>A0ABP1E1J9_9APHY</name>
<keyword evidence="1" id="KW-0175">Coiled coil</keyword>
<dbReference type="PANTHER" id="PTHR23325:SF1">
    <property type="entry name" value="SERUM RESPONSE FACTOR-BINDING PROTEIN 1"/>
    <property type="match status" value="1"/>
</dbReference>
<dbReference type="EMBL" id="OZ037950">
    <property type="protein sequence ID" value="CAL1713097.1"/>
    <property type="molecule type" value="Genomic_DNA"/>
</dbReference>
<accession>A0ABP1E1J9</accession>
<dbReference type="Proteomes" id="UP001497453">
    <property type="component" value="Chromosome 7"/>
</dbReference>
<feature type="compositionally biased region" description="Acidic residues" evidence="2">
    <location>
        <begin position="238"/>
        <end position="255"/>
    </location>
</feature>
<evidence type="ECO:0000313" key="5">
    <source>
        <dbReference type="Proteomes" id="UP001497453"/>
    </source>
</evidence>
<feature type="compositionally biased region" description="Basic and acidic residues" evidence="2">
    <location>
        <begin position="355"/>
        <end position="373"/>
    </location>
</feature>
<organism evidence="4 5">
    <name type="scientific">Somion occarium</name>
    <dbReference type="NCBI Taxonomy" id="3059160"/>
    <lineage>
        <taxon>Eukaryota</taxon>
        <taxon>Fungi</taxon>
        <taxon>Dikarya</taxon>
        <taxon>Basidiomycota</taxon>
        <taxon>Agaricomycotina</taxon>
        <taxon>Agaricomycetes</taxon>
        <taxon>Polyporales</taxon>
        <taxon>Cerrenaceae</taxon>
        <taxon>Somion</taxon>
    </lineage>
</organism>
<protein>
    <recommendedName>
        <fullName evidence="3">Bud22 domain-containing protein</fullName>
    </recommendedName>
</protein>
<gene>
    <name evidence="4" type="ORF">GFSPODELE1_LOCUS9145</name>
</gene>
<dbReference type="Pfam" id="PF09073">
    <property type="entry name" value="BUD22"/>
    <property type="match status" value="1"/>
</dbReference>
<sequence length="440" mass="47671">MSPNDENKPNLKRKRAPGTEDDIGTRISGKLHHDAREVRKAAKKAKAFETQKLVKKLKGLRAKNPGSSEMADLEAQLEIIKVIDHEPFGNTALKTKLKKDKLLAQNEHVIAAISTELEANLIAPTTPGSPAAKVHAHILSSKALAAEVTSVVQGLRNVLSPAKADQVPGEEDEEFNVPEPPRKAAKIEPELKTAKNADDEDEDDTSAGSEWSEEVLNVVDKDDEEIDDGGWESGSVDGGEDSESDSDSDSDGEDENGSRLTKKQGKIAPIPPAKGKDGISAAKSVIKASTSAAASTFLPSLSVGFTRGDSDASDVEDAEVDAVDGGTRKNRRGQRARRAIWEKKYGGNANHVKKQREENYRAPKGRQGQERHNPQSGGHPHGRSTSGPSRAQPSQNLQRSAEKLKKEEKPLHPSWEAKRRLKEKLNPSLVAPQGKKIIFD</sequence>
<evidence type="ECO:0000256" key="1">
    <source>
        <dbReference type="ARBA" id="ARBA00023054"/>
    </source>
</evidence>
<evidence type="ECO:0000256" key="2">
    <source>
        <dbReference type="SAM" id="MobiDB-lite"/>
    </source>
</evidence>
<feature type="compositionally biased region" description="Polar residues" evidence="2">
    <location>
        <begin position="287"/>
        <end position="299"/>
    </location>
</feature>
<dbReference type="InterPro" id="IPR037393">
    <property type="entry name" value="Bud22/SRFB1"/>
</dbReference>
<keyword evidence="5" id="KW-1185">Reference proteome</keyword>
<feature type="compositionally biased region" description="Acidic residues" evidence="2">
    <location>
        <begin position="311"/>
        <end position="322"/>
    </location>
</feature>